<reference evidence="3" key="1">
    <citation type="journal article" date="2017" name="Front. Plant Sci.">
        <title>Climate Clever Clovers: New Paradigm to Reduce the Environmental Footprint of Ruminants by Breeding Low Methanogenic Forages Utilizing Haplotype Variation.</title>
        <authorList>
            <person name="Kaur P."/>
            <person name="Appels R."/>
            <person name="Bayer P.E."/>
            <person name="Keeble-Gagnere G."/>
            <person name="Wang J."/>
            <person name="Hirakawa H."/>
            <person name="Shirasawa K."/>
            <person name="Vercoe P."/>
            <person name="Stefanova K."/>
            <person name="Durmic Z."/>
            <person name="Nichols P."/>
            <person name="Revell C."/>
            <person name="Isobe S.N."/>
            <person name="Edwards D."/>
            <person name="Erskine W."/>
        </authorList>
    </citation>
    <scope>NUCLEOTIDE SEQUENCE [LARGE SCALE GENOMIC DNA]</scope>
    <source>
        <strain evidence="3">cv. Daliak</strain>
    </source>
</reference>
<proteinExistence type="predicted"/>
<dbReference type="EMBL" id="DF973923">
    <property type="protein sequence ID" value="GAU42554.1"/>
    <property type="molecule type" value="Genomic_DNA"/>
</dbReference>
<gene>
    <name evidence="2" type="ORF">TSUD_341800</name>
</gene>
<name>A0A2Z6NCQ2_TRISU</name>
<organism evidence="2 3">
    <name type="scientific">Trifolium subterraneum</name>
    <name type="common">Subterranean clover</name>
    <dbReference type="NCBI Taxonomy" id="3900"/>
    <lineage>
        <taxon>Eukaryota</taxon>
        <taxon>Viridiplantae</taxon>
        <taxon>Streptophyta</taxon>
        <taxon>Embryophyta</taxon>
        <taxon>Tracheophyta</taxon>
        <taxon>Spermatophyta</taxon>
        <taxon>Magnoliopsida</taxon>
        <taxon>eudicotyledons</taxon>
        <taxon>Gunneridae</taxon>
        <taxon>Pentapetalae</taxon>
        <taxon>rosids</taxon>
        <taxon>fabids</taxon>
        <taxon>Fabales</taxon>
        <taxon>Fabaceae</taxon>
        <taxon>Papilionoideae</taxon>
        <taxon>50 kb inversion clade</taxon>
        <taxon>NPAAA clade</taxon>
        <taxon>Hologalegina</taxon>
        <taxon>IRL clade</taxon>
        <taxon>Trifolieae</taxon>
        <taxon>Trifolium</taxon>
    </lineage>
</organism>
<sequence length="374" mass="41163">MLVKDGNSKNPLLGFTEAGRPLSTEETDQVERSEKKVKRKAAEYTGVSSMPVSYADIYDHGGDVSATIEGASNRGEENYGGDMEGPWVVVQKPRRPRRVKEGPNKEGTVVGHARNTGTGTRFEILENINEDPEIHGAINEERIIVDSPVNNIPNKMHGKGRDKNGKNVGEKKGKAAEVKGAHEASKQNSIKVSTSGTQNVENQKNIQGTNKEALTSRENFGKHEASQAQVVTSTQDGIMGRAPHNSYEEVKGDDISYVGLHHTPRPPDQLQLGIVTNHNTSGPNNHNMGTQNQRIDREDMEIIPETPNLVQQEGGCKEHDADINLFLMNQHNNKIFVWNCRGAASSAFYRSCKHYLDAHKPERICWGNSSGLEG</sequence>
<evidence type="ECO:0000313" key="3">
    <source>
        <dbReference type="Proteomes" id="UP000242715"/>
    </source>
</evidence>
<feature type="compositionally biased region" description="Polar residues" evidence="1">
    <location>
        <begin position="186"/>
        <end position="199"/>
    </location>
</feature>
<dbReference type="AlphaFoldDB" id="A0A2Z6NCQ2"/>
<feature type="compositionally biased region" description="Basic and acidic residues" evidence="1">
    <location>
        <begin position="159"/>
        <end position="185"/>
    </location>
</feature>
<dbReference type="Proteomes" id="UP000242715">
    <property type="component" value="Unassembled WGS sequence"/>
</dbReference>
<evidence type="ECO:0000313" key="2">
    <source>
        <dbReference type="EMBL" id="GAU42554.1"/>
    </source>
</evidence>
<feature type="region of interest" description="Disordered" evidence="1">
    <location>
        <begin position="149"/>
        <end position="199"/>
    </location>
</feature>
<evidence type="ECO:0000256" key="1">
    <source>
        <dbReference type="SAM" id="MobiDB-lite"/>
    </source>
</evidence>
<keyword evidence="3" id="KW-1185">Reference proteome</keyword>
<accession>A0A2Z6NCQ2</accession>
<dbReference type="OrthoDB" id="10536655at2759"/>
<feature type="region of interest" description="Disordered" evidence="1">
    <location>
        <begin position="1"/>
        <end position="37"/>
    </location>
</feature>
<protein>
    <submittedName>
        <fullName evidence="2">Uncharacterized protein</fullName>
    </submittedName>
</protein>